<reference evidence="3" key="1">
    <citation type="submission" date="2023-09" db="EMBL/GenBank/DDBJ databases">
        <authorList>
            <person name="Li S."/>
            <person name="Li X."/>
            <person name="Zhang C."/>
            <person name="Zhao Z."/>
        </authorList>
    </citation>
    <scope>NUCLEOTIDE SEQUENCE [LARGE SCALE GENOMIC DNA]</scope>
    <source>
        <strain evidence="3">SQ345</strain>
    </source>
</reference>
<dbReference type="EMBL" id="CP134146">
    <property type="protein sequence ID" value="WNC68800.1"/>
    <property type="molecule type" value="Genomic_DNA"/>
</dbReference>
<evidence type="ECO:0000313" key="3">
    <source>
        <dbReference type="Proteomes" id="UP001248581"/>
    </source>
</evidence>
<dbReference type="Proteomes" id="UP001248581">
    <property type="component" value="Chromosome"/>
</dbReference>
<sequence>MNLFKNIITKPFEWFISIIGYCIFSCLYLQIVITPAIILSLLGLVAFNFLDYDSVINLLYGLAVVGFILGIIWAEHIRKKYSVFGFLGYISGHPEIDGWQNHKKGIVFRKGNLTRTSSGRSNSMQRKY</sequence>
<protein>
    <recommendedName>
        <fullName evidence="4">DUF2628 domain-containing protein</fullName>
    </recommendedName>
</protein>
<proteinExistence type="predicted"/>
<name>A0ABY9TJ61_9GAMM</name>
<keyword evidence="3" id="KW-1185">Reference proteome</keyword>
<evidence type="ECO:0000256" key="1">
    <source>
        <dbReference type="SAM" id="Phobius"/>
    </source>
</evidence>
<keyword evidence="1" id="KW-0472">Membrane</keyword>
<gene>
    <name evidence="2" type="ORF">RI845_01300</name>
</gene>
<evidence type="ECO:0000313" key="2">
    <source>
        <dbReference type="EMBL" id="WNC68800.1"/>
    </source>
</evidence>
<keyword evidence="1" id="KW-1133">Transmembrane helix</keyword>
<organism evidence="2 3">
    <name type="scientific">Thalassotalea nanhaiensis</name>
    <dbReference type="NCBI Taxonomy" id="3065648"/>
    <lineage>
        <taxon>Bacteria</taxon>
        <taxon>Pseudomonadati</taxon>
        <taxon>Pseudomonadota</taxon>
        <taxon>Gammaproteobacteria</taxon>
        <taxon>Alteromonadales</taxon>
        <taxon>Colwelliaceae</taxon>
        <taxon>Thalassotalea</taxon>
    </lineage>
</organism>
<keyword evidence="1" id="KW-0812">Transmembrane</keyword>
<evidence type="ECO:0008006" key="4">
    <source>
        <dbReference type="Google" id="ProtNLM"/>
    </source>
</evidence>
<feature type="transmembrane region" description="Helical" evidence="1">
    <location>
        <begin position="12"/>
        <end position="42"/>
    </location>
</feature>
<dbReference type="RefSeq" id="WP_348387954.1">
    <property type="nucleotide sequence ID" value="NZ_CP134146.1"/>
</dbReference>
<feature type="transmembrane region" description="Helical" evidence="1">
    <location>
        <begin position="54"/>
        <end position="74"/>
    </location>
</feature>
<accession>A0ABY9TJ61</accession>